<dbReference type="EMBL" id="JALN02000001">
    <property type="protein sequence ID" value="KDF02193.1"/>
    <property type="molecule type" value="Genomic_DNA"/>
</dbReference>
<comment type="caution">
    <text evidence="1">The sequence shown here is derived from an EMBL/GenBank/DDBJ whole genome shotgun (WGS) entry which is preliminary data.</text>
</comment>
<reference evidence="1" key="1">
    <citation type="submission" date="2014-05" db="EMBL/GenBank/DDBJ databases">
        <title>Genome sequence of Mycobacterium aromaticivorans strain JS19b1T (= DSM 45407T).</title>
        <authorList>
            <person name="Kwak Y."/>
            <person name="Park G.-S."/>
            <person name="Li Q.X."/>
            <person name="Lee S.-E."/>
            <person name="Shin J.-H."/>
        </authorList>
    </citation>
    <scope>NUCLEOTIDE SEQUENCE [LARGE SCALE GENOMIC DNA]</scope>
    <source>
        <strain evidence="1">JS19b1</strain>
    </source>
</reference>
<dbReference type="RefSeq" id="WP_036345094.1">
    <property type="nucleotide sequence ID" value="NZ_JALN02000001.1"/>
</dbReference>
<name>A0A064CTQ0_9MYCO</name>
<protein>
    <submittedName>
        <fullName evidence="1">Uncharacterized protein</fullName>
    </submittedName>
</protein>
<dbReference type="Proteomes" id="UP000022835">
    <property type="component" value="Unassembled WGS sequence"/>
</dbReference>
<gene>
    <name evidence="1" type="ORF">Y900_025485</name>
</gene>
<dbReference type="OrthoDB" id="4077754at2"/>
<dbReference type="eggNOG" id="ENOG5031DNP">
    <property type="taxonomic scope" value="Bacteria"/>
</dbReference>
<evidence type="ECO:0000313" key="1">
    <source>
        <dbReference type="EMBL" id="KDF02193.1"/>
    </source>
</evidence>
<sequence>MAATDLADIHLAAHAVVQLQAIDPVRWIHGHGFSVDRRWWTVELTTHGLDDTILGDHISRGDIFNIAGPALVEPAAALRLLWNTLAWGSGDSQRNNKARIASIAANRDSIAALLQEAARLSRIDPRAAYDLLRPNNKTAIGELGPAFFTKYLYFAGGGAAHHRCCILDRNVAASLNHTCGWKSLPVERNDWLASAYERYALLLDRWVEEHHLSRHDVVERLLFEDGKRVNRWAVAPRR</sequence>
<dbReference type="Pfam" id="PF21790">
    <property type="entry name" value="OGG"/>
    <property type="match status" value="1"/>
</dbReference>
<dbReference type="AlphaFoldDB" id="A0A064CTQ0"/>
<accession>A0A064CTQ0</accession>
<evidence type="ECO:0000313" key="2">
    <source>
        <dbReference type="Proteomes" id="UP000022835"/>
    </source>
</evidence>
<proteinExistence type="predicted"/>
<organism evidence="1 2">
    <name type="scientific">Mycolicibacterium aromaticivorans JS19b1 = JCM 16368</name>
    <dbReference type="NCBI Taxonomy" id="1440774"/>
    <lineage>
        <taxon>Bacteria</taxon>
        <taxon>Bacillati</taxon>
        <taxon>Actinomycetota</taxon>
        <taxon>Actinomycetes</taxon>
        <taxon>Mycobacteriales</taxon>
        <taxon>Mycobacteriaceae</taxon>
        <taxon>Mycolicibacterium</taxon>
    </lineage>
</organism>
<keyword evidence="2" id="KW-1185">Reference proteome</keyword>
<dbReference type="InterPro" id="IPR048868">
    <property type="entry name" value="OGG-like_put"/>
</dbReference>